<reference evidence="6 7" key="1">
    <citation type="submission" date="2020-07" db="EMBL/GenBank/DDBJ databases">
        <title>Electron transfer.</title>
        <authorList>
            <person name="Huang L."/>
            <person name="Liu X."/>
            <person name="Zhou S."/>
        </authorList>
    </citation>
    <scope>NUCLEOTIDE SEQUENCE [LARGE SCALE GENOMIC DNA]</scope>
    <source>
        <strain evidence="6 7">Lx1</strain>
    </source>
</reference>
<evidence type="ECO:0000256" key="4">
    <source>
        <dbReference type="ARBA" id="ARBA00023163"/>
    </source>
</evidence>
<sequence>MLEELKTFMVVVEQENFTKAGEIIKLSQPSVSLHIKNLEKYFNTTLITRSSRQKNIIITESGRLLYRRAKEIFRLVENTTNELKNISSSLKGHIKIGSSLTIGEYFLPNFLKQFSMDYPDIEIEVIIENTASICEGVRNLKLDFGLIEGIVSSHDFKQEYFLEDSMVLMVPYNHPLTKDEITYDKLQNLRWISREFGSGTREYLDIFLTTNEIVPRNIMVLGSNYAIKEAVKNGLGVTLISNYVAKEAYKNKEVSIIEVDNSFKRHFSYLISKDISLSMISKVFIESLSAYSDKYDIERQ</sequence>
<dbReference type="Pfam" id="PF00126">
    <property type="entry name" value="HTH_1"/>
    <property type="match status" value="1"/>
</dbReference>
<dbReference type="GO" id="GO:0000976">
    <property type="term" value="F:transcription cis-regulatory region binding"/>
    <property type="evidence" value="ECO:0007669"/>
    <property type="project" value="TreeGrafter"/>
</dbReference>
<protein>
    <submittedName>
        <fullName evidence="6">LysR family transcriptional regulator</fullName>
    </submittedName>
</protein>
<dbReference type="Gene3D" id="1.10.10.10">
    <property type="entry name" value="Winged helix-like DNA-binding domain superfamily/Winged helix DNA-binding domain"/>
    <property type="match status" value="1"/>
</dbReference>
<dbReference type="FunFam" id="1.10.10.10:FF:000001">
    <property type="entry name" value="LysR family transcriptional regulator"/>
    <property type="match status" value="1"/>
</dbReference>
<evidence type="ECO:0000259" key="5">
    <source>
        <dbReference type="PROSITE" id="PS50931"/>
    </source>
</evidence>
<evidence type="ECO:0000313" key="6">
    <source>
        <dbReference type="EMBL" id="QLY80598.1"/>
    </source>
</evidence>
<dbReference type="PANTHER" id="PTHR30126">
    <property type="entry name" value="HTH-TYPE TRANSCRIPTIONAL REGULATOR"/>
    <property type="match status" value="1"/>
</dbReference>
<feature type="domain" description="HTH lysR-type" evidence="5">
    <location>
        <begin position="1"/>
        <end position="59"/>
    </location>
</feature>
<evidence type="ECO:0000313" key="7">
    <source>
        <dbReference type="Proteomes" id="UP000512286"/>
    </source>
</evidence>
<keyword evidence="4" id="KW-0804">Transcription</keyword>
<dbReference type="InterPro" id="IPR036388">
    <property type="entry name" value="WH-like_DNA-bd_sf"/>
</dbReference>
<dbReference type="InterPro" id="IPR036390">
    <property type="entry name" value="WH_DNA-bd_sf"/>
</dbReference>
<gene>
    <name evidence="6" type="ORF">HZF06_03160</name>
</gene>
<keyword evidence="3" id="KW-0238">DNA-binding</keyword>
<dbReference type="SUPFAM" id="SSF46785">
    <property type="entry name" value="Winged helix' DNA-binding domain"/>
    <property type="match status" value="1"/>
</dbReference>
<dbReference type="KEGG" id="cint:HZF06_03160"/>
<comment type="similarity">
    <text evidence="1">Belongs to the LysR transcriptional regulatory family.</text>
</comment>
<dbReference type="SUPFAM" id="SSF53850">
    <property type="entry name" value="Periplasmic binding protein-like II"/>
    <property type="match status" value="1"/>
</dbReference>
<dbReference type="CDD" id="cd08420">
    <property type="entry name" value="PBP2_CysL_like"/>
    <property type="match status" value="1"/>
</dbReference>
<dbReference type="AlphaFoldDB" id="A0A7D7A4H6"/>
<keyword evidence="2" id="KW-0805">Transcription regulation</keyword>
<dbReference type="Proteomes" id="UP000512286">
    <property type="component" value="Chromosome"/>
</dbReference>
<dbReference type="Pfam" id="PF03466">
    <property type="entry name" value="LysR_substrate"/>
    <property type="match status" value="1"/>
</dbReference>
<evidence type="ECO:0000256" key="2">
    <source>
        <dbReference type="ARBA" id="ARBA00023015"/>
    </source>
</evidence>
<evidence type="ECO:0000256" key="1">
    <source>
        <dbReference type="ARBA" id="ARBA00009437"/>
    </source>
</evidence>
<dbReference type="RefSeq" id="WP_181602393.1">
    <property type="nucleotide sequence ID" value="NZ_CP059378.1"/>
</dbReference>
<dbReference type="PANTHER" id="PTHR30126:SF39">
    <property type="entry name" value="HTH-TYPE TRANSCRIPTIONAL REGULATOR CYSL"/>
    <property type="match status" value="1"/>
</dbReference>
<dbReference type="InterPro" id="IPR005119">
    <property type="entry name" value="LysR_subst-bd"/>
</dbReference>
<name>A0A7D7A4H6_9CLOT</name>
<dbReference type="PROSITE" id="PS50931">
    <property type="entry name" value="HTH_LYSR"/>
    <property type="match status" value="1"/>
</dbReference>
<proteinExistence type="inferred from homology"/>
<dbReference type="EMBL" id="CP059378">
    <property type="protein sequence ID" value="QLY80598.1"/>
    <property type="molecule type" value="Genomic_DNA"/>
</dbReference>
<dbReference type="Gene3D" id="3.40.190.290">
    <property type="match status" value="1"/>
</dbReference>
<evidence type="ECO:0000256" key="3">
    <source>
        <dbReference type="ARBA" id="ARBA00023125"/>
    </source>
</evidence>
<dbReference type="InterPro" id="IPR000847">
    <property type="entry name" value="LysR_HTH_N"/>
</dbReference>
<dbReference type="GO" id="GO:0003700">
    <property type="term" value="F:DNA-binding transcription factor activity"/>
    <property type="evidence" value="ECO:0007669"/>
    <property type="project" value="InterPro"/>
</dbReference>
<dbReference type="PRINTS" id="PR00039">
    <property type="entry name" value="HTHLYSR"/>
</dbReference>
<organism evidence="6 7">
    <name type="scientific">Clostridium intestinale</name>
    <dbReference type="NCBI Taxonomy" id="36845"/>
    <lineage>
        <taxon>Bacteria</taxon>
        <taxon>Bacillati</taxon>
        <taxon>Bacillota</taxon>
        <taxon>Clostridia</taxon>
        <taxon>Eubacteriales</taxon>
        <taxon>Clostridiaceae</taxon>
        <taxon>Clostridium</taxon>
    </lineage>
</organism>
<accession>A0A7D7A4H6</accession>